<evidence type="ECO:0000259" key="8">
    <source>
        <dbReference type="PROSITE" id="PS50868"/>
    </source>
</evidence>
<evidence type="ECO:0000256" key="4">
    <source>
        <dbReference type="ARBA" id="ARBA00022679"/>
    </source>
</evidence>
<evidence type="ECO:0000313" key="9">
    <source>
        <dbReference type="EMBL" id="CAL0317386.1"/>
    </source>
</evidence>
<dbReference type="GO" id="GO:0008270">
    <property type="term" value="F:zinc ion binding"/>
    <property type="evidence" value="ECO:0007669"/>
    <property type="project" value="InterPro"/>
</dbReference>
<gene>
    <name evidence="9" type="ORF">LLUT_LOCUS18446</name>
</gene>
<name>A0AAV1X838_LUPLU</name>
<dbReference type="GO" id="GO:0032259">
    <property type="term" value="P:methylation"/>
    <property type="evidence" value="ECO:0007669"/>
    <property type="project" value="UniProtKB-KW"/>
</dbReference>
<evidence type="ECO:0000256" key="5">
    <source>
        <dbReference type="ARBA" id="ARBA00022691"/>
    </source>
</evidence>
<comment type="caution">
    <text evidence="9">The sequence shown here is derived from an EMBL/GenBank/DDBJ whole genome shotgun (WGS) entry which is preliminary data.</text>
</comment>
<evidence type="ECO:0000256" key="3">
    <source>
        <dbReference type="ARBA" id="ARBA00022603"/>
    </source>
</evidence>
<sequence length="490" mass="55002">MAVTENCEKNVGTSNGLKVLDGQASEISSTGATMSNNAISQHPEEIDERKKYLRQQKVSLELQDEGKAKFGTDEKKMMSNCSNDEKSVHKKAKVNHSDSGVACVAGEDDLLSNYTNAFPHEMGKRTILRLKEMLRLVNLKRLQSAEEEKNRCKNEEDYNNLGAGEFSRKRLRSATRRQVPQAPDYPWYAINKRSCGFFRLVCKDISHGQEDNSIPVINECDVPPDAPASFTYIKSMQVSDNVKVPVRADGCRCKESCTEARRCSCVHLNGSAPYVTQDGGRLVAPRDVVFECGPKCRCGPDCGNRVSQSGIKYKLQVFRMPDKGWAVRTLEKIPEGAPVCEYIGILKRSDEVENDIDNSYFFEIDCKQTINEIEGRERRLCHVPLPTSSPVDNETTETEPEFCIDAGSYGNVARFINHSCEPNLFVQCVLSGHHDIRLARVVLFAATDICPYQELTYDYGYQLDSVIGADGNIKQMLCHCGEPNCRRRLY</sequence>
<dbReference type="GO" id="GO:0005634">
    <property type="term" value="C:nucleus"/>
    <property type="evidence" value="ECO:0007669"/>
    <property type="project" value="InterPro"/>
</dbReference>
<feature type="domain" description="Pre-SET" evidence="7">
    <location>
        <begin position="249"/>
        <end position="310"/>
    </location>
</feature>
<proteinExistence type="predicted"/>
<dbReference type="AlphaFoldDB" id="A0AAV1X838"/>
<keyword evidence="3" id="KW-0489">Methyltransferase</keyword>
<dbReference type="InterPro" id="IPR046341">
    <property type="entry name" value="SET_dom_sf"/>
</dbReference>
<dbReference type="SUPFAM" id="SSF82199">
    <property type="entry name" value="SET domain"/>
    <property type="match status" value="1"/>
</dbReference>
<dbReference type="EMBL" id="CAXHTB010000012">
    <property type="protein sequence ID" value="CAL0317386.1"/>
    <property type="molecule type" value="Genomic_DNA"/>
</dbReference>
<dbReference type="PROSITE" id="PS50867">
    <property type="entry name" value="PRE_SET"/>
    <property type="match status" value="1"/>
</dbReference>
<keyword evidence="10" id="KW-1185">Reference proteome</keyword>
<organism evidence="9 10">
    <name type="scientific">Lupinus luteus</name>
    <name type="common">European yellow lupine</name>
    <dbReference type="NCBI Taxonomy" id="3873"/>
    <lineage>
        <taxon>Eukaryota</taxon>
        <taxon>Viridiplantae</taxon>
        <taxon>Streptophyta</taxon>
        <taxon>Embryophyta</taxon>
        <taxon>Tracheophyta</taxon>
        <taxon>Spermatophyta</taxon>
        <taxon>Magnoliopsida</taxon>
        <taxon>eudicotyledons</taxon>
        <taxon>Gunneridae</taxon>
        <taxon>Pentapetalae</taxon>
        <taxon>rosids</taxon>
        <taxon>fabids</taxon>
        <taxon>Fabales</taxon>
        <taxon>Fabaceae</taxon>
        <taxon>Papilionoideae</taxon>
        <taxon>50 kb inversion clade</taxon>
        <taxon>genistoids sensu lato</taxon>
        <taxon>core genistoids</taxon>
        <taxon>Genisteae</taxon>
        <taxon>Lupinus</taxon>
    </lineage>
</organism>
<feature type="domain" description="SET" evidence="6">
    <location>
        <begin position="313"/>
        <end position="460"/>
    </location>
</feature>
<reference evidence="9 10" key="1">
    <citation type="submission" date="2024-03" db="EMBL/GenBank/DDBJ databases">
        <authorList>
            <person name="Martinez-Hernandez J."/>
        </authorList>
    </citation>
    <scope>NUCLEOTIDE SEQUENCE [LARGE SCALE GENOMIC DNA]</scope>
</reference>
<dbReference type="SMART" id="SM00468">
    <property type="entry name" value="PreSET"/>
    <property type="match status" value="1"/>
</dbReference>
<dbReference type="InterPro" id="IPR001214">
    <property type="entry name" value="SET_dom"/>
</dbReference>
<dbReference type="Gene3D" id="2.170.270.10">
    <property type="entry name" value="SET domain"/>
    <property type="match status" value="1"/>
</dbReference>
<dbReference type="PANTHER" id="PTHR45660:SF91">
    <property type="entry name" value="HISTONE-LYSINE N-METHYLTRANSFERASE, H3 LYSINE-9 SPECIFIC SUVH4-LIKE ISOFORM X1"/>
    <property type="match status" value="1"/>
</dbReference>
<feature type="domain" description="Post-SET" evidence="8">
    <location>
        <begin position="474"/>
        <end position="490"/>
    </location>
</feature>
<dbReference type="GO" id="GO:0003690">
    <property type="term" value="F:double-stranded DNA binding"/>
    <property type="evidence" value="ECO:0007669"/>
    <property type="project" value="TreeGrafter"/>
</dbReference>
<dbReference type="PANTHER" id="PTHR45660">
    <property type="entry name" value="HISTONE-LYSINE N-METHYLTRANSFERASE SETMAR"/>
    <property type="match status" value="1"/>
</dbReference>
<evidence type="ECO:0000313" key="10">
    <source>
        <dbReference type="Proteomes" id="UP001497480"/>
    </source>
</evidence>
<dbReference type="Pfam" id="PF00856">
    <property type="entry name" value="SET"/>
    <property type="match status" value="1"/>
</dbReference>
<dbReference type="InterPro" id="IPR051357">
    <property type="entry name" value="H3K9_HMTase_SUVAR3-9"/>
</dbReference>
<keyword evidence="2" id="KW-0158">Chromosome</keyword>
<dbReference type="GO" id="GO:0042054">
    <property type="term" value="F:histone methyltransferase activity"/>
    <property type="evidence" value="ECO:0007669"/>
    <property type="project" value="InterPro"/>
</dbReference>
<accession>A0AAV1X838</accession>
<protein>
    <submittedName>
        <fullName evidence="9">Uncharacterized protein</fullName>
    </submittedName>
</protein>
<dbReference type="Pfam" id="PF05033">
    <property type="entry name" value="Pre-SET"/>
    <property type="match status" value="1"/>
</dbReference>
<dbReference type="SMART" id="SM00317">
    <property type="entry name" value="SET"/>
    <property type="match status" value="1"/>
</dbReference>
<keyword evidence="4" id="KW-0808">Transferase</keyword>
<dbReference type="Proteomes" id="UP001497480">
    <property type="component" value="Unassembled WGS sequence"/>
</dbReference>
<dbReference type="PROSITE" id="PS50280">
    <property type="entry name" value="SET"/>
    <property type="match status" value="1"/>
</dbReference>
<evidence type="ECO:0000256" key="1">
    <source>
        <dbReference type="ARBA" id="ARBA00004286"/>
    </source>
</evidence>
<evidence type="ECO:0000256" key="2">
    <source>
        <dbReference type="ARBA" id="ARBA00022454"/>
    </source>
</evidence>
<evidence type="ECO:0000259" key="7">
    <source>
        <dbReference type="PROSITE" id="PS50867"/>
    </source>
</evidence>
<comment type="subcellular location">
    <subcellularLocation>
        <location evidence="1">Chromosome</location>
    </subcellularLocation>
</comment>
<dbReference type="PROSITE" id="PS50868">
    <property type="entry name" value="POST_SET"/>
    <property type="match status" value="1"/>
</dbReference>
<dbReference type="InterPro" id="IPR007728">
    <property type="entry name" value="Pre-SET_dom"/>
</dbReference>
<keyword evidence="5" id="KW-0949">S-adenosyl-L-methionine</keyword>
<evidence type="ECO:0000259" key="6">
    <source>
        <dbReference type="PROSITE" id="PS50280"/>
    </source>
</evidence>
<dbReference type="GO" id="GO:0005694">
    <property type="term" value="C:chromosome"/>
    <property type="evidence" value="ECO:0007669"/>
    <property type="project" value="UniProtKB-SubCell"/>
</dbReference>
<dbReference type="InterPro" id="IPR003616">
    <property type="entry name" value="Post-SET_dom"/>
</dbReference>